<protein>
    <submittedName>
        <fullName evidence="2">Hydrolase, alpha/beta domain protein</fullName>
    </submittedName>
</protein>
<dbReference type="SUPFAM" id="SSF53474">
    <property type="entry name" value="alpha/beta-Hydrolases"/>
    <property type="match status" value="1"/>
</dbReference>
<keyword evidence="2" id="KW-0378">Hydrolase</keyword>
<accession>C4G8F6</accession>
<dbReference type="Gene3D" id="3.40.50.1820">
    <property type="entry name" value="alpha/beta hydrolase"/>
    <property type="match status" value="1"/>
</dbReference>
<dbReference type="AlphaFoldDB" id="C4G8F6"/>
<organism evidence="2 3">
    <name type="scientific">Shuttleworthella satelles DSM 14600</name>
    <dbReference type="NCBI Taxonomy" id="626523"/>
    <lineage>
        <taxon>Bacteria</taxon>
        <taxon>Bacillati</taxon>
        <taxon>Bacillota</taxon>
        <taxon>Clostridia</taxon>
        <taxon>Lachnospirales</taxon>
        <taxon>Lachnospiraceae</taxon>
        <taxon>Shuttleworthella</taxon>
    </lineage>
</organism>
<proteinExistence type="predicted"/>
<dbReference type="InterPro" id="IPR029058">
    <property type="entry name" value="AB_hydrolase_fold"/>
</dbReference>
<sequence length="250" mass="28989">MTIHEFGKENKEIIVLIHPSVVRWDYFERVIPLLERDYHLIVPALPGYDEEEKSDFTSVEQIAWELNLWLKEEGLTEVYAVYGCSMGGSVALMAMLRQQIPIRHCIMDGGITPYELPWIVTRFIALKDYLMMMIGRAGGMKLLRKAFATDEYSEEDLQYVADVLKSSSSKTLWRTFDSCNNYKIPSPIPPLNTKIHYWYADGEEKERKADIAYMKRIFDQTEFKVLPKLGHGGLVLLKPEMFAAMIHELR</sequence>
<evidence type="ECO:0000259" key="1">
    <source>
        <dbReference type="Pfam" id="PF12697"/>
    </source>
</evidence>
<comment type="caution">
    <text evidence="2">The sequence shown here is derived from an EMBL/GenBank/DDBJ whole genome shotgun (WGS) entry which is preliminary data.</text>
</comment>
<dbReference type="STRING" id="626523.GCWU000342_00252"/>
<dbReference type="Pfam" id="PF12697">
    <property type="entry name" value="Abhydrolase_6"/>
    <property type="match status" value="1"/>
</dbReference>
<name>C4G8F6_9FIRM</name>
<dbReference type="InterPro" id="IPR050266">
    <property type="entry name" value="AB_hydrolase_sf"/>
</dbReference>
<keyword evidence="3" id="KW-1185">Reference proteome</keyword>
<dbReference type="RefSeq" id="WP_006905291.1">
    <property type="nucleotide sequence ID" value="NZ_GG665866.1"/>
</dbReference>
<feature type="domain" description="AB hydrolase-1" evidence="1">
    <location>
        <begin position="14"/>
        <end position="244"/>
    </location>
</feature>
<dbReference type="InterPro" id="IPR000073">
    <property type="entry name" value="AB_hydrolase_1"/>
</dbReference>
<gene>
    <name evidence="2" type="ORF">GCWU000342_00252</name>
</gene>
<dbReference type="Proteomes" id="UP000003494">
    <property type="component" value="Unassembled WGS sequence"/>
</dbReference>
<dbReference type="GO" id="GO:0016787">
    <property type="term" value="F:hydrolase activity"/>
    <property type="evidence" value="ECO:0007669"/>
    <property type="project" value="UniProtKB-KW"/>
</dbReference>
<dbReference type="HOGENOM" id="CLU_020336_44_1_9"/>
<evidence type="ECO:0000313" key="3">
    <source>
        <dbReference type="Proteomes" id="UP000003494"/>
    </source>
</evidence>
<dbReference type="PANTHER" id="PTHR43798:SF33">
    <property type="entry name" value="HYDROLASE, PUTATIVE (AFU_ORTHOLOGUE AFUA_2G14860)-RELATED"/>
    <property type="match status" value="1"/>
</dbReference>
<reference evidence="2" key="1">
    <citation type="submission" date="2009-04" db="EMBL/GenBank/DDBJ databases">
        <authorList>
            <person name="Weinstock G."/>
            <person name="Sodergren E."/>
            <person name="Clifton S."/>
            <person name="Fulton L."/>
            <person name="Fulton B."/>
            <person name="Courtney L."/>
            <person name="Fronick C."/>
            <person name="Harrison M."/>
            <person name="Strong C."/>
            <person name="Farmer C."/>
            <person name="Delahaunty K."/>
            <person name="Markovic C."/>
            <person name="Hall O."/>
            <person name="Minx P."/>
            <person name="Tomlinson C."/>
            <person name="Mitreva M."/>
            <person name="Nelson J."/>
            <person name="Hou S."/>
            <person name="Wollam A."/>
            <person name="Pepin K.H."/>
            <person name="Johnson M."/>
            <person name="Bhonagiri V."/>
            <person name="Nash W.E."/>
            <person name="Warren W."/>
            <person name="Chinwalla A."/>
            <person name="Mardis E.R."/>
            <person name="Wilson R.K."/>
        </authorList>
    </citation>
    <scope>NUCLEOTIDE SEQUENCE [LARGE SCALE GENOMIC DNA]</scope>
    <source>
        <strain evidence="2">DSM 14600</strain>
    </source>
</reference>
<dbReference type="eggNOG" id="COG0596">
    <property type="taxonomic scope" value="Bacteria"/>
</dbReference>
<dbReference type="EMBL" id="ACIP02000001">
    <property type="protein sequence ID" value="EEP28903.1"/>
    <property type="molecule type" value="Genomic_DNA"/>
</dbReference>
<evidence type="ECO:0000313" key="2">
    <source>
        <dbReference type="EMBL" id="EEP28903.1"/>
    </source>
</evidence>
<dbReference type="GO" id="GO:0016020">
    <property type="term" value="C:membrane"/>
    <property type="evidence" value="ECO:0007669"/>
    <property type="project" value="TreeGrafter"/>
</dbReference>
<dbReference type="PANTHER" id="PTHR43798">
    <property type="entry name" value="MONOACYLGLYCEROL LIPASE"/>
    <property type="match status" value="1"/>
</dbReference>